<evidence type="ECO:0000313" key="1">
    <source>
        <dbReference type="EMBL" id="CUV65018.1"/>
    </source>
</evidence>
<proteinExistence type="predicted"/>
<name>A0A0S4XKZ8_9BACT</name>
<protein>
    <submittedName>
        <fullName evidence="1">Uncharacterized protein</fullName>
    </submittedName>
</protein>
<dbReference type="EMBL" id="FAXN01000013">
    <property type="protein sequence ID" value="CUV65018.1"/>
    <property type="molecule type" value="Genomic_DNA"/>
</dbReference>
<organism evidence="1">
    <name type="scientific">Sulfurovum sp. enrichment culture clone C5</name>
    <dbReference type="NCBI Taxonomy" id="497650"/>
    <lineage>
        <taxon>Bacteria</taxon>
        <taxon>Pseudomonadati</taxon>
        <taxon>Campylobacterota</taxon>
        <taxon>Epsilonproteobacteria</taxon>
        <taxon>Campylobacterales</taxon>
        <taxon>Sulfurovaceae</taxon>
        <taxon>Sulfurovum</taxon>
        <taxon>environmental samples</taxon>
    </lineage>
</organism>
<sequence length="111" mass="13064">MFIQLSLLIALTYKILQFAIKIETNQNIIYNSINIQRGFMEFDDIIKRLRAVLSNSNSMQKIYDKDIALALELDAQYFAVMKKRKKIPFKEIAIFCNKNNLNINQILFKLN</sequence>
<accession>A0A0S4XKZ8</accession>
<gene>
    <name evidence="1" type="ORF">BN3087_150035</name>
</gene>
<reference evidence="1" key="1">
    <citation type="submission" date="2015-11" db="EMBL/GenBank/DDBJ databases">
        <authorList>
            <person name="Zhang Y."/>
            <person name="Guo Z."/>
        </authorList>
    </citation>
    <scope>NUCLEOTIDE SEQUENCE</scope>
    <source>
        <strain evidence="1">BN30871</strain>
    </source>
</reference>
<dbReference type="AlphaFoldDB" id="A0A0S4XKZ8"/>